<evidence type="ECO:0000256" key="3">
    <source>
        <dbReference type="ARBA" id="ARBA00022801"/>
    </source>
</evidence>
<keyword evidence="2" id="KW-0677">Repeat</keyword>
<dbReference type="Gene3D" id="3.40.1090.10">
    <property type="entry name" value="Cytosolic phospholipase A2 catalytic domain"/>
    <property type="match status" value="1"/>
</dbReference>
<feature type="domain" description="PNPLA" evidence="10">
    <location>
        <begin position="663"/>
        <end position="843"/>
    </location>
</feature>
<dbReference type="OMA" id="WRSAHIA"/>
<dbReference type="SUPFAM" id="SSF52151">
    <property type="entry name" value="FabD/lysophospholipase-like"/>
    <property type="match status" value="1"/>
</dbReference>
<keyword evidence="12" id="KW-1185">Reference proteome</keyword>
<dbReference type="Gene3D" id="1.25.40.20">
    <property type="entry name" value="Ankyrin repeat-containing domain"/>
    <property type="match status" value="2"/>
</dbReference>
<dbReference type="GO" id="GO:0052816">
    <property type="term" value="F:long-chain fatty acyl-CoA hydrolase activity"/>
    <property type="evidence" value="ECO:0007669"/>
    <property type="project" value="TreeGrafter"/>
</dbReference>
<dbReference type="GO" id="GO:0005739">
    <property type="term" value="C:mitochondrion"/>
    <property type="evidence" value="ECO:0007669"/>
    <property type="project" value="TreeGrafter"/>
</dbReference>
<feature type="repeat" description="ANK" evidence="7">
    <location>
        <begin position="343"/>
        <end position="375"/>
    </location>
</feature>
<evidence type="ECO:0000256" key="6">
    <source>
        <dbReference type="ARBA" id="ARBA00023422"/>
    </source>
</evidence>
<sequence length="1011" mass="113707">MSTEERESKTKILDKKDSKYRSSKDVATPTNQQLSPEHTQKSDESPIEVRSTISQTSSTTKPNESSPVKESDTTIGNVLSFLLPESIFNLWPSAGKKGAEEPWVPTDPNEIVNFPEKELASFDRIFPPDNVESPFQVRRGPITARNMLEQLNAMSVHGSQEHLTTQEEILCHLLFMFVDGSGQRRFLSIYRSENADDVVELCQRCRDCCRLFRYIDKRKEDPADFVRKLLDSFRRHMLWRSAHIAALIGMSEFFLNADEQNRNRMLHTKCHPEGLYPLMIAIQNNQIELIEALVTHGASLSQCDVNGNNCLHFAAQSSQVILQLLWEKARPEFEKLLNVVNNDGCTPLYLAIRTANARCVSTLLRYGASLNVRSSGMNPFFEAMQDKSKTLDLMQILVTETSNELLYERDSVTGNTVLHVATQKQPLIALLQLKGSQLDLNAKNNSGQTPLHIYAHKEDLQLVFAIAAYDIDLDLLDNDGHTALSIAVSRLNVEIVRALLVLGANPNAGIGEKPRHIAARFSRSNKEACEILRSLIMCGARRCSLETNGCAMGCANYDTLSAIEVAKSDSAERTQSLSSLSCCKTGQLSQACPQSKDTPSLKDQSQPIAYDFDLDPDRDTHRVKKVHKSPLDHAQKASLHKVYSYLYNLQKKQEINKSMISALALDGGGIKGLATIQLLLALQKYLDAPFFHYFDWVAGTSTGSLITTTLASGFDLRHCQQFYLRFKDCVFDRWVRPYDAELFEIFVKKSIGKDRTLADIKYPKLIIPTVRAETFPVKMELMRNYELPLSEEENNELGFICPADVKIWRAIRRSTAAPTYFASAESKYLDGGIASNNPTLELLSEIHFWNSVVEYKGRSRRKVRLGCVLSVGTGVEPVKALDPSTLEIGRSWVSSAMAIKSLGFVIVDQVTLTEGTPVVRSRSWCHSLRVPYFRLNAPLSSDVPMDCKEDSTLCRMMWDCMEFAYENRYQLKDLAQLLKTIGVAKLRAKIHGAVPIERTYRTFTSQSKEDA</sequence>
<dbReference type="InterPro" id="IPR002110">
    <property type="entry name" value="Ankyrin_rpt"/>
</dbReference>
<feature type="short sequence motif" description="DGA/G" evidence="8">
    <location>
        <begin position="830"/>
        <end position="832"/>
    </location>
</feature>
<dbReference type="GO" id="GO:0016042">
    <property type="term" value="P:lipid catabolic process"/>
    <property type="evidence" value="ECO:0007669"/>
    <property type="project" value="UniProtKB-UniRule"/>
</dbReference>
<feature type="short sequence motif" description="GXGXXG" evidence="8">
    <location>
        <begin position="667"/>
        <end position="672"/>
    </location>
</feature>
<dbReference type="GO" id="GO:0047499">
    <property type="term" value="F:calcium-independent phospholipase A2 activity"/>
    <property type="evidence" value="ECO:0007669"/>
    <property type="project" value="InterPro"/>
</dbReference>
<dbReference type="STRING" id="6265.A0A0B2VPR1"/>
<dbReference type="InterPro" id="IPR016035">
    <property type="entry name" value="Acyl_Trfase/lysoPLipase"/>
</dbReference>
<dbReference type="AlphaFoldDB" id="A0A0B2VPR1"/>
<dbReference type="PROSITE" id="PS51635">
    <property type="entry name" value="PNPLA"/>
    <property type="match status" value="1"/>
</dbReference>
<reference evidence="11 12" key="1">
    <citation type="submission" date="2014-11" db="EMBL/GenBank/DDBJ databases">
        <title>Genetic blueprint of the zoonotic pathogen Toxocara canis.</title>
        <authorList>
            <person name="Zhu X.-Q."/>
            <person name="Korhonen P.K."/>
            <person name="Cai H."/>
            <person name="Young N.D."/>
            <person name="Nejsum P."/>
            <person name="von Samson-Himmelstjerna G."/>
            <person name="Boag P.R."/>
            <person name="Tan P."/>
            <person name="Li Q."/>
            <person name="Min J."/>
            <person name="Yang Y."/>
            <person name="Wang X."/>
            <person name="Fang X."/>
            <person name="Hall R.S."/>
            <person name="Hofmann A."/>
            <person name="Sternberg P.W."/>
            <person name="Jex A.R."/>
            <person name="Gasser R.B."/>
        </authorList>
    </citation>
    <scope>NUCLEOTIDE SEQUENCE [LARGE SCALE GENOMIC DNA]</scope>
    <source>
        <strain evidence="11">PN_DK_2014</strain>
    </source>
</reference>
<dbReference type="OrthoDB" id="10021675at2759"/>
<evidence type="ECO:0000313" key="11">
    <source>
        <dbReference type="EMBL" id="KHN83025.1"/>
    </source>
</evidence>
<dbReference type="Pfam" id="PF00023">
    <property type="entry name" value="Ank"/>
    <property type="match status" value="1"/>
</dbReference>
<feature type="active site" description="Nucleophile" evidence="8">
    <location>
        <position position="701"/>
    </location>
</feature>
<feature type="compositionally biased region" description="Basic and acidic residues" evidence="9">
    <location>
        <begin position="1"/>
        <end position="24"/>
    </location>
</feature>
<evidence type="ECO:0000256" key="1">
    <source>
        <dbReference type="ARBA" id="ARBA00013278"/>
    </source>
</evidence>
<feature type="repeat" description="ANK" evidence="7">
    <location>
        <begin position="273"/>
        <end position="305"/>
    </location>
</feature>
<accession>A0A0B2VPR1</accession>
<dbReference type="EC" id="3.1.1.4" evidence="1"/>
<evidence type="ECO:0000256" key="9">
    <source>
        <dbReference type="SAM" id="MobiDB-lite"/>
    </source>
</evidence>
<dbReference type="Pfam" id="PF12796">
    <property type="entry name" value="Ank_2"/>
    <property type="match status" value="2"/>
</dbReference>
<feature type="repeat" description="ANK" evidence="7">
    <location>
        <begin position="479"/>
        <end position="508"/>
    </location>
</feature>
<evidence type="ECO:0000256" key="2">
    <source>
        <dbReference type="ARBA" id="ARBA00022737"/>
    </source>
</evidence>
<evidence type="ECO:0000259" key="10">
    <source>
        <dbReference type="PROSITE" id="PS51635"/>
    </source>
</evidence>
<keyword evidence="5 8" id="KW-0443">Lipid metabolism</keyword>
<keyword evidence="8" id="KW-0442">Lipid degradation</keyword>
<keyword evidence="4 7" id="KW-0040">ANK repeat</keyword>
<dbReference type="InterPro" id="IPR036770">
    <property type="entry name" value="Ankyrin_rpt-contain_sf"/>
</dbReference>
<feature type="active site" description="Proton acceptor" evidence="8">
    <location>
        <position position="830"/>
    </location>
</feature>
<dbReference type="PANTHER" id="PTHR24139">
    <property type="entry name" value="CALCIUM-INDEPENDENT PHOSPHOLIPASE A2"/>
    <property type="match status" value="1"/>
</dbReference>
<feature type="compositionally biased region" description="Polar residues" evidence="9">
    <location>
        <begin position="51"/>
        <end position="66"/>
    </location>
</feature>
<dbReference type="InterPro" id="IPR002641">
    <property type="entry name" value="PNPLA_dom"/>
</dbReference>
<name>A0A0B2VPR1_TOXCA</name>
<comment type="caution">
    <text evidence="11">The sequence shown here is derived from an EMBL/GenBank/DDBJ whole genome shotgun (WGS) entry which is preliminary data.</text>
</comment>
<dbReference type="EMBL" id="JPKZ01001275">
    <property type="protein sequence ID" value="KHN83025.1"/>
    <property type="molecule type" value="Genomic_DNA"/>
</dbReference>
<evidence type="ECO:0000256" key="4">
    <source>
        <dbReference type="ARBA" id="ARBA00023043"/>
    </source>
</evidence>
<organism evidence="11 12">
    <name type="scientific">Toxocara canis</name>
    <name type="common">Canine roundworm</name>
    <dbReference type="NCBI Taxonomy" id="6265"/>
    <lineage>
        <taxon>Eukaryota</taxon>
        <taxon>Metazoa</taxon>
        <taxon>Ecdysozoa</taxon>
        <taxon>Nematoda</taxon>
        <taxon>Chromadorea</taxon>
        <taxon>Rhabditida</taxon>
        <taxon>Spirurina</taxon>
        <taxon>Ascaridomorpha</taxon>
        <taxon>Ascaridoidea</taxon>
        <taxon>Toxocaridae</taxon>
        <taxon>Toxocara</taxon>
    </lineage>
</organism>
<keyword evidence="3 8" id="KW-0378">Hydrolase</keyword>
<evidence type="ECO:0000256" key="5">
    <source>
        <dbReference type="ARBA" id="ARBA00023098"/>
    </source>
</evidence>
<gene>
    <name evidence="11" type="primary">PLA2G6</name>
    <name evidence="11" type="ORF">Tcan_08202</name>
</gene>
<dbReference type="GO" id="GO:2000304">
    <property type="term" value="P:positive regulation of ceramide biosynthetic process"/>
    <property type="evidence" value="ECO:0007669"/>
    <property type="project" value="TreeGrafter"/>
</dbReference>
<dbReference type="Proteomes" id="UP000031036">
    <property type="component" value="Unassembled WGS sequence"/>
</dbReference>
<dbReference type="SUPFAM" id="SSF48403">
    <property type="entry name" value="Ankyrin repeat"/>
    <property type="match status" value="1"/>
</dbReference>
<feature type="short sequence motif" description="GXSXG" evidence="8">
    <location>
        <begin position="699"/>
        <end position="703"/>
    </location>
</feature>
<comment type="catalytic activity">
    <reaction evidence="6">
        <text>a 1,2-diacyl-sn-glycero-3-phosphocholine + H2O = a 1-acyl-sn-glycero-3-phosphocholine + a fatty acid + H(+)</text>
        <dbReference type="Rhea" id="RHEA:15801"/>
        <dbReference type="ChEBI" id="CHEBI:15377"/>
        <dbReference type="ChEBI" id="CHEBI:15378"/>
        <dbReference type="ChEBI" id="CHEBI:28868"/>
        <dbReference type="ChEBI" id="CHEBI:57643"/>
        <dbReference type="ChEBI" id="CHEBI:58168"/>
        <dbReference type="EC" id="3.1.1.4"/>
    </reaction>
    <physiologicalReaction direction="left-to-right" evidence="6">
        <dbReference type="Rhea" id="RHEA:15802"/>
    </physiologicalReaction>
</comment>
<dbReference type="PROSITE" id="PS50088">
    <property type="entry name" value="ANK_REPEAT"/>
    <property type="match status" value="4"/>
</dbReference>
<dbReference type="Pfam" id="PF01734">
    <property type="entry name" value="Patatin"/>
    <property type="match status" value="1"/>
</dbReference>
<protein>
    <recommendedName>
        <fullName evidence="1">phospholipase A2</fullName>
        <ecNumber evidence="1">3.1.1.4</ecNumber>
    </recommendedName>
</protein>
<feature type="repeat" description="ANK" evidence="7">
    <location>
        <begin position="446"/>
        <end position="478"/>
    </location>
</feature>
<proteinExistence type="predicted"/>
<evidence type="ECO:0000313" key="12">
    <source>
        <dbReference type="Proteomes" id="UP000031036"/>
    </source>
</evidence>
<dbReference type="PROSITE" id="PS50297">
    <property type="entry name" value="ANK_REP_REGION"/>
    <property type="match status" value="3"/>
</dbReference>
<feature type="region of interest" description="Disordered" evidence="9">
    <location>
        <begin position="1"/>
        <end position="72"/>
    </location>
</feature>
<dbReference type="InterPro" id="IPR047148">
    <property type="entry name" value="PLPL9"/>
</dbReference>
<evidence type="ECO:0000256" key="8">
    <source>
        <dbReference type="PROSITE-ProRule" id="PRU01161"/>
    </source>
</evidence>
<dbReference type="SMART" id="SM00248">
    <property type="entry name" value="ANK"/>
    <property type="match status" value="7"/>
</dbReference>
<dbReference type="PANTHER" id="PTHR24139:SF34">
    <property type="entry name" value="85_88 KDA CALCIUM-INDEPENDENT PHOSPHOLIPASE A2"/>
    <property type="match status" value="1"/>
</dbReference>
<feature type="compositionally biased region" description="Polar residues" evidence="9">
    <location>
        <begin position="28"/>
        <end position="37"/>
    </location>
</feature>
<evidence type="ECO:0000256" key="7">
    <source>
        <dbReference type="PROSITE-ProRule" id="PRU00023"/>
    </source>
</evidence>